<dbReference type="PROSITE" id="PS50004">
    <property type="entry name" value="C2"/>
    <property type="match status" value="1"/>
</dbReference>
<dbReference type="Gene3D" id="2.60.40.150">
    <property type="entry name" value="C2 domain"/>
    <property type="match status" value="1"/>
</dbReference>
<dbReference type="Proteomes" id="UP000585474">
    <property type="component" value="Unassembled WGS sequence"/>
</dbReference>
<dbReference type="AlphaFoldDB" id="A0A7J0DCT5"/>
<evidence type="ECO:0000256" key="1">
    <source>
        <dbReference type="ARBA" id="ARBA00022723"/>
    </source>
</evidence>
<dbReference type="EMBL" id="BJWL01000161">
    <property type="protein sequence ID" value="GFS32422.1"/>
    <property type="molecule type" value="Genomic_DNA"/>
</dbReference>
<evidence type="ECO:0000313" key="4">
    <source>
        <dbReference type="EMBL" id="GFS32422.1"/>
    </source>
</evidence>
<dbReference type="PANTHER" id="PTHR46502">
    <property type="entry name" value="C2 DOMAIN-CONTAINING"/>
    <property type="match status" value="1"/>
</dbReference>
<sequence length="107" mass="12004">MPRGMLVVQLMNAGGLEDTDLLRKGYRVVLGIAMKTMTIGAQIQMDPYVILAWTGQKHKSSVASGKGSEPEWNEKFVFTLADDTKELRIKIMDRDFGYEDDFVGEAM</sequence>
<evidence type="ECO:0000259" key="3">
    <source>
        <dbReference type="PROSITE" id="PS50004"/>
    </source>
</evidence>
<evidence type="ECO:0000313" key="5">
    <source>
        <dbReference type="Proteomes" id="UP000585474"/>
    </source>
</evidence>
<proteinExistence type="predicted"/>
<keyword evidence="1" id="KW-0479">Metal-binding</keyword>
<dbReference type="InterPro" id="IPR000008">
    <property type="entry name" value="C2_dom"/>
</dbReference>
<dbReference type="OrthoDB" id="419768at2759"/>
<dbReference type="GO" id="GO:0046872">
    <property type="term" value="F:metal ion binding"/>
    <property type="evidence" value="ECO:0007669"/>
    <property type="project" value="UniProtKB-KW"/>
</dbReference>
<reference evidence="5" key="1">
    <citation type="submission" date="2019-07" db="EMBL/GenBank/DDBJ databases">
        <title>De Novo Assembly of kiwifruit Actinidia rufa.</title>
        <authorList>
            <person name="Sugita-Konishi S."/>
            <person name="Sato K."/>
            <person name="Mori E."/>
            <person name="Abe Y."/>
            <person name="Kisaki G."/>
            <person name="Hamano K."/>
            <person name="Suezawa K."/>
            <person name="Otani M."/>
            <person name="Fukuda T."/>
            <person name="Manabe T."/>
            <person name="Gomi K."/>
            <person name="Tabuchi M."/>
            <person name="Akimitsu K."/>
            <person name="Kataoka I."/>
        </authorList>
    </citation>
    <scope>NUCLEOTIDE SEQUENCE [LARGE SCALE GENOMIC DNA]</scope>
    <source>
        <strain evidence="5">cv. Fuchu</strain>
    </source>
</reference>
<dbReference type="Pfam" id="PF00168">
    <property type="entry name" value="C2"/>
    <property type="match status" value="1"/>
</dbReference>
<keyword evidence="5" id="KW-1185">Reference proteome</keyword>
<dbReference type="PANTHER" id="PTHR46502:SF2">
    <property type="entry name" value="16 KDA PHLOEM PROTEIN 2"/>
    <property type="match status" value="1"/>
</dbReference>
<accession>A0A7J0DCT5</accession>
<keyword evidence="2" id="KW-0106">Calcium</keyword>
<protein>
    <recommendedName>
        <fullName evidence="3">C2 domain-containing protein</fullName>
    </recommendedName>
</protein>
<dbReference type="InterPro" id="IPR035892">
    <property type="entry name" value="C2_domain_sf"/>
</dbReference>
<organism evidence="4 5">
    <name type="scientific">Actinidia rufa</name>
    <dbReference type="NCBI Taxonomy" id="165716"/>
    <lineage>
        <taxon>Eukaryota</taxon>
        <taxon>Viridiplantae</taxon>
        <taxon>Streptophyta</taxon>
        <taxon>Embryophyta</taxon>
        <taxon>Tracheophyta</taxon>
        <taxon>Spermatophyta</taxon>
        <taxon>Magnoliopsida</taxon>
        <taxon>eudicotyledons</taxon>
        <taxon>Gunneridae</taxon>
        <taxon>Pentapetalae</taxon>
        <taxon>asterids</taxon>
        <taxon>Ericales</taxon>
        <taxon>Actinidiaceae</taxon>
        <taxon>Actinidia</taxon>
    </lineage>
</organism>
<name>A0A7J0DCT5_9ERIC</name>
<feature type="domain" description="C2" evidence="3">
    <location>
        <begin position="1"/>
        <end position="107"/>
    </location>
</feature>
<evidence type="ECO:0000256" key="2">
    <source>
        <dbReference type="ARBA" id="ARBA00022837"/>
    </source>
</evidence>
<comment type="caution">
    <text evidence="4">The sequence shown here is derived from an EMBL/GenBank/DDBJ whole genome shotgun (WGS) entry which is preliminary data.</text>
</comment>
<dbReference type="SUPFAM" id="SSF49562">
    <property type="entry name" value="C2 domain (Calcium/lipid-binding domain, CaLB)"/>
    <property type="match status" value="1"/>
</dbReference>
<gene>
    <name evidence="4" type="ORF">Acr_00g0022700</name>
</gene>